<dbReference type="EMBL" id="JABSTQ010003320">
    <property type="protein sequence ID" value="KAG0443502.1"/>
    <property type="molecule type" value="Genomic_DNA"/>
</dbReference>
<keyword evidence="2" id="KW-1185">Reference proteome</keyword>
<comment type="caution">
    <text evidence="1">The sequence shown here is derived from an EMBL/GenBank/DDBJ whole genome shotgun (WGS) entry which is preliminary data.</text>
</comment>
<proteinExistence type="predicted"/>
<dbReference type="Proteomes" id="UP000805193">
    <property type="component" value="Unassembled WGS sequence"/>
</dbReference>
<reference evidence="1 2" key="1">
    <citation type="journal article" date="2020" name="Cell">
        <title>Large-Scale Comparative Analyses of Tick Genomes Elucidate Their Genetic Diversity and Vector Capacities.</title>
        <authorList>
            <consortium name="Tick Genome and Microbiome Consortium (TIGMIC)"/>
            <person name="Jia N."/>
            <person name="Wang J."/>
            <person name="Shi W."/>
            <person name="Du L."/>
            <person name="Sun Y."/>
            <person name="Zhan W."/>
            <person name="Jiang J.F."/>
            <person name="Wang Q."/>
            <person name="Zhang B."/>
            <person name="Ji P."/>
            <person name="Bell-Sakyi L."/>
            <person name="Cui X.M."/>
            <person name="Yuan T.T."/>
            <person name="Jiang B.G."/>
            <person name="Yang W.F."/>
            <person name="Lam T.T."/>
            <person name="Chang Q.C."/>
            <person name="Ding S.J."/>
            <person name="Wang X.J."/>
            <person name="Zhu J.G."/>
            <person name="Ruan X.D."/>
            <person name="Zhao L."/>
            <person name="Wei J.T."/>
            <person name="Ye R.Z."/>
            <person name="Que T.C."/>
            <person name="Du C.H."/>
            <person name="Zhou Y.H."/>
            <person name="Cheng J.X."/>
            <person name="Dai P.F."/>
            <person name="Guo W.B."/>
            <person name="Han X.H."/>
            <person name="Huang E.J."/>
            <person name="Li L.F."/>
            <person name="Wei W."/>
            <person name="Gao Y.C."/>
            <person name="Liu J.Z."/>
            <person name="Shao H.Z."/>
            <person name="Wang X."/>
            <person name="Wang C.C."/>
            <person name="Yang T.C."/>
            <person name="Huo Q.B."/>
            <person name="Li W."/>
            <person name="Chen H.Y."/>
            <person name="Chen S.E."/>
            <person name="Zhou L.G."/>
            <person name="Ni X.B."/>
            <person name="Tian J.H."/>
            <person name="Sheng Y."/>
            <person name="Liu T."/>
            <person name="Pan Y.S."/>
            <person name="Xia L.Y."/>
            <person name="Li J."/>
            <person name="Zhao F."/>
            <person name="Cao W.C."/>
        </authorList>
    </citation>
    <scope>NUCLEOTIDE SEQUENCE [LARGE SCALE GENOMIC DNA]</scope>
    <source>
        <strain evidence="1">Iper-2018</strain>
    </source>
</reference>
<accession>A0AC60QV29</accession>
<name>A0AC60QV29_IXOPE</name>
<gene>
    <name evidence="1" type="ORF">HPB47_014850</name>
</gene>
<organism evidence="1 2">
    <name type="scientific">Ixodes persulcatus</name>
    <name type="common">Taiga tick</name>
    <dbReference type="NCBI Taxonomy" id="34615"/>
    <lineage>
        <taxon>Eukaryota</taxon>
        <taxon>Metazoa</taxon>
        <taxon>Ecdysozoa</taxon>
        <taxon>Arthropoda</taxon>
        <taxon>Chelicerata</taxon>
        <taxon>Arachnida</taxon>
        <taxon>Acari</taxon>
        <taxon>Parasitiformes</taxon>
        <taxon>Ixodida</taxon>
        <taxon>Ixodoidea</taxon>
        <taxon>Ixodidae</taxon>
        <taxon>Ixodinae</taxon>
        <taxon>Ixodes</taxon>
    </lineage>
</organism>
<protein>
    <submittedName>
        <fullName evidence="1">Uncharacterized protein</fullName>
    </submittedName>
</protein>
<evidence type="ECO:0000313" key="1">
    <source>
        <dbReference type="EMBL" id="KAG0443502.1"/>
    </source>
</evidence>
<sequence length="129" mass="13557">MSTLAMLVTAGLLLGATASSLRRSTCPAEVCSFAVDVKGTSCELISQGDGKECYCCDDDGLGQYNFFAIIFDFASGLTGVLDEHQVRGGEEEVEPAVLPARMARLTCGGADAYRGAVKSTRNTAIDVYS</sequence>
<evidence type="ECO:0000313" key="2">
    <source>
        <dbReference type="Proteomes" id="UP000805193"/>
    </source>
</evidence>